<protein>
    <submittedName>
        <fullName evidence="1">Uncharacterized protein</fullName>
    </submittedName>
</protein>
<accession>A0A7C6Z503</accession>
<dbReference type="EMBL" id="DUTF01000241">
    <property type="protein sequence ID" value="HHY27202.1"/>
    <property type="molecule type" value="Genomic_DNA"/>
</dbReference>
<proteinExistence type="predicted"/>
<comment type="caution">
    <text evidence="1">The sequence shown here is derived from an EMBL/GenBank/DDBJ whole genome shotgun (WGS) entry which is preliminary data.</text>
</comment>
<dbReference type="Proteomes" id="UP000553059">
    <property type="component" value="Unassembled WGS sequence"/>
</dbReference>
<sequence length="97" mass="11083">MNKANIDLTITAEQTDDMKHCIGFDAQRVKRGKYKAYRNRYITSDDNRGWDDLVSKGLAKKQSFENGIGENPQLYFLSKEGFRFLGGILGVKITEMD</sequence>
<organism evidence="1 2">
    <name type="scientific">Desulfitobacterium dehalogenans</name>
    <dbReference type="NCBI Taxonomy" id="36854"/>
    <lineage>
        <taxon>Bacteria</taxon>
        <taxon>Bacillati</taxon>
        <taxon>Bacillota</taxon>
        <taxon>Clostridia</taxon>
        <taxon>Eubacteriales</taxon>
        <taxon>Desulfitobacteriaceae</taxon>
        <taxon>Desulfitobacterium</taxon>
    </lineage>
</organism>
<evidence type="ECO:0000313" key="2">
    <source>
        <dbReference type="Proteomes" id="UP000553059"/>
    </source>
</evidence>
<reference evidence="1 2" key="1">
    <citation type="journal article" date="2020" name="Biotechnol. Biofuels">
        <title>New insights from the biogas microbiome by comprehensive genome-resolved metagenomics of nearly 1600 species originating from multiple anaerobic digesters.</title>
        <authorList>
            <person name="Campanaro S."/>
            <person name="Treu L."/>
            <person name="Rodriguez-R L.M."/>
            <person name="Kovalovszki A."/>
            <person name="Ziels R.M."/>
            <person name="Maus I."/>
            <person name="Zhu X."/>
            <person name="Kougias P.G."/>
            <person name="Basile A."/>
            <person name="Luo G."/>
            <person name="Schluter A."/>
            <person name="Konstantinidis K.T."/>
            <person name="Angelidaki I."/>
        </authorList>
    </citation>
    <scope>NUCLEOTIDE SEQUENCE [LARGE SCALE GENOMIC DNA]</scope>
    <source>
        <strain evidence="1">AS05jafATM_4</strain>
    </source>
</reference>
<evidence type="ECO:0000313" key="1">
    <source>
        <dbReference type="EMBL" id="HHY27202.1"/>
    </source>
</evidence>
<gene>
    <name evidence="1" type="ORF">GX523_10765</name>
</gene>
<name>A0A7C6Z503_9FIRM</name>
<dbReference type="AlphaFoldDB" id="A0A7C6Z503"/>